<name>A0AAU8GGX7_9CAUD</name>
<dbReference type="SUPFAM" id="SSF54060">
    <property type="entry name" value="His-Me finger endonucleases"/>
    <property type="match status" value="1"/>
</dbReference>
<dbReference type="GO" id="GO:0004519">
    <property type="term" value="F:endonuclease activity"/>
    <property type="evidence" value="ECO:0007669"/>
    <property type="project" value="UniProtKB-KW"/>
</dbReference>
<keyword evidence="1" id="KW-0255">Endonuclease</keyword>
<dbReference type="InterPro" id="IPR044925">
    <property type="entry name" value="His-Me_finger_sf"/>
</dbReference>
<dbReference type="EMBL" id="PP856723">
    <property type="protein sequence ID" value="XCH40767.1"/>
    <property type="molecule type" value="Genomic_DNA"/>
</dbReference>
<dbReference type="Gene3D" id="3.90.75.20">
    <property type="match status" value="1"/>
</dbReference>
<reference evidence="1" key="1">
    <citation type="submission" date="2024-05" db="EMBL/GenBank/DDBJ databases">
        <authorList>
            <person name="Mugo M.M."/>
            <person name="Musyoki A.M."/>
            <person name="Makumi A.M."/>
            <person name="Mutai I."/>
            <person name="Drechsel O."/>
            <person name="Kering K.K."/>
            <person name="Muturi P."/>
            <person name="Mbae C.K."/>
            <person name="Kariuki S.M."/>
        </authorList>
    </citation>
    <scope>NUCLEOTIDE SEQUENCE</scope>
</reference>
<keyword evidence="1" id="KW-0378">Hydrolase</keyword>
<protein>
    <submittedName>
        <fullName evidence="1">HNH endonuclease</fullName>
    </submittedName>
</protein>
<organism evidence="1">
    <name type="scientific">Salmonella phage vB_SEnST11_KE24</name>
    <dbReference type="NCBI Taxonomy" id="3161175"/>
    <lineage>
        <taxon>Viruses</taxon>
        <taxon>Duplodnaviria</taxon>
        <taxon>Heunggongvirae</taxon>
        <taxon>Uroviricota</taxon>
        <taxon>Caudoviricetes</taxon>
        <taxon>Rosemountvirus</taxon>
    </lineage>
</organism>
<evidence type="ECO:0000313" key="1">
    <source>
        <dbReference type="EMBL" id="XCH40767.1"/>
    </source>
</evidence>
<gene>
    <name evidence="1" type="ORF">GCAXZXLR_CDS0084</name>
</gene>
<accession>A0AAU8GGX7</accession>
<proteinExistence type="predicted"/>
<sequence>MSIPYSQERLHELLDYNEHTGQLTWKVFRGGSAKAGSPAGTIRSDGYRQICLGGRYYKTSHVIWKWLYNEEVELIDHKDTNPLNEAKSNLRVATIEQNNQNRSLQCNNTTGVKGLCIVAGGSGNKYYRGTVRHNGRVKTKNFPLTSEGVIMATKWLNETRQQLHNEFANRG</sequence>
<keyword evidence="1" id="KW-0540">Nuclease</keyword>